<dbReference type="EC" id="2.7.13.3" evidence="3"/>
<evidence type="ECO:0000256" key="1">
    <source>
        <dbReference type="ARBA" id="ARBA00000085"/>
    </source>
</evidence>
<keyword evidence="6 11" id="KW-0418">Kinase</keyword>
<dbReference type="GO" id="GO:0000155">
    <property type="term" value="F:phosphorelay sensor kinase activity"/>
    <property type="evidence" value="ECO:0007669"/>
    <property type="project" value="InterPro"/>
</dbReference>
<dbReference type="InterPro" id="IPR003661">
    <property type="entry name" value="HisK_dim/P_dom"/>
</dbReference>
<dbReference type="SMART" id="SM00388">
    <property type="entry name" value="HisKA"/>
    <property type="match status" value="1"/>
</dbReference>
<dbReference type="PANTHER" id="PTHR43711">
    <property type="entry name" value="TWO-COMPONENT HISTIDINE KINASE"/>
    <property type="match status" value="1"/>
</dbReference>
<evidence type="ECO:0000256" key="4">
    <source>
        <dbReference type="ARBA" id="ARBA00022553"/>
    </source>
</evidence>
<gene>
    <name evidence="11" type="ORF">GA0070622_0150</name>
</gene>
<dbReference type="InterPro" id="IPR036890">
    <property type="entry name" value="HATPase_C_sf"/>
</dbReference>
<dbReference type="InterPro" id="IPR004358">
    <property type="entry name" value="Sig_transdc_His_kin-like_C"/>
</dbReference>
<evidence type="ECO:0000259" key="10">
    <source>
        <dbReference type="PROSITE" id="PS50109"/>
    </source>
</evidence>
<dbReference type="InterPro" id="IPR050736">
    <property type="entry name" value="Sensor_HK_Regulatory"/>
</dbReference>
<evidence type="ECO:0000313" key="11">
    <source>
        <dbReference type="EMBL" id="SBT63206.1"/>
    </source>
</evidence>
<dbReference type="InterPro" id="IPR003594">
    <property type="entry name" value="HATPase_dom"/>
</dbReference>
<keyword evidence="4" id="KW-0597">Phosphoprotein</keyword>
<dbReference type="Pfam" id="PF00512">
    <property type="entry name" value="HisKA"/>
    <property type="match status" value="1"/>
</dbReference>
<dbReference type="PANTHER" id="PTHR43711:SF1">
    <property type="entry name" value="HISTIDINE KINASE 1"/>
    <property type="match status" value="1"/>
</dbReference>
<sequence length="468" mass="50974">MSERTERSEGREGMPGRHGMSEPLLHLALRVEQDIFLIRQRGREVAAAVGLEHQDQVRLATALSEVARELLRGVDGADVTFAVDRDVATGRRVLRVDLAPVRPLPEGRYEPQSGAVARLVDTLQVVTVESDTVVRMSRRVPDHAEELTPDRVAQLRAELAERAPGSALDELAAQNAQLIAALDEVRSQRDELAVLNSELQETNRGVMALYNQLTEELEETNRGVVALYAELDEKSAQLRAASESKSRFLANVSHELRAPVTAIIGLGRLLADSASDPLTGEQARQVGLIRSSAGDLLALVNELLDLAKAESGRIEPDWSDVDLRAVFGQLRGTLRALATRPEVELVVEEPPAPATVRSDEVLLAQVLRNLLHNGLKFTERGEVRLRAERRDGMWTLSVTDTGVGIPAELHERIFEEFYQVPGTTRVGGTGLGLPYARRLVALLGGTLELTSEPGRGSTFTVVLPVGGA</sequence>
<feature type="coiled-coil region" evidence="8">
    <location>
        <begin position="168"/>
        <end position="230"/>
    </location>
</feature>
<evidence type="ECO:0000313" key="12">
    <source>
        <dbReference type="Proteomes" id="UP000199558"/>
    </source>
</evidence>
<evidence type="ECO:0000256" key="2">
    <source>
        <dbReference type="ARBA" id="ARBA00004236"/>
    </source>
</evidence>
<name>A0A1A9B2E3_9ACTN</name>
<dbReference type="EMBL" id="FLRH01000003">
    <property type="protein sequence ID" value="SBT63206.1"/>
    <property type="molecule type" value="Genomic_DNA"/>
</dbReference>
<organism evidence="11 12">
    <name type="scientific">Micromonospora sediminicola</name>
    <dbReference type="NCBI Taxonomy" id="946078"/>
    <lineage>
        <taxon>Bacteria</taxon>
        <taxon>Bacillati</taxon>
        <taxon>Actinomycetota</taxon>
        <taxon>Actinomycetes</taxon>
        <taxon>Micromonosporales</taxon>
        <taxon>Micromonosporaceae</taxon>
        <taxon>Micromonospora</taxon>
    </lineage>
</organism>
<feature type="domain" description="Histidine kinase" evidence="10">
    <location>
        <begin position="251"/>
        <end position="467"/>
    </location>
</feature>
<feature type="compositionally biased region" description="Basic and acidic residues" evidence="9">
    <location>
        <begin position="1"/>
        <end position="15"/>
    </location>
</feature>
<evidence type="ECO:0000256" key="8">
    <source>
        <dbReference type="SAM" id="Coils"/>
    </source>
</evidence>
<comment type="subcellular location">
    <subcellularLocation>
        <location evidence="2">Cell membrane</location>
    </subcellularLocation>
</comment>
<dbReference type="Gene3D" id="1.10.287.130">
    <property type="match status" value="1"/>
</dbReference>
<dbReference type="CDD" id="cd16922">
    <property type="entry name" value="HATPase_EvgS-ArcB-TorS-like"/>
    <property type="match status" value="1"/>
</dbReference>
<proteinExistence type="predicted"/>
<evidence type="ECO:0000256" key="9">
    <source>
        <dbReference type="SAM" id="MobiDB-lite"/>
    </source>
</evidence>
<reference evidence="12" key="1">
    <citation type="submission" date="2016-06" db="EMBL/GenBank/DDBJ databases">
        <authorList>
            <person name="Varghese N."/>
            <person name="Submissions Spin"/>
        </authorList>
    </citation>
    <scope>NUCLEOTIDE SEQUENCE [LARGE SCALE GENOMIC DNA]</scope>
    <source>
        <strain evidence="12">DSM 45794</strain>
    </source>
</reference>
<accession>A0A1A9B2E3</accession>
<evidence type="ECO:0000256" key="7">
    <source>
        <dbReference type="ARBA" id="ARBA00023012"/>
    </source>
</evidence>
<dbReference type="Proteomes" id="UP000199558">
    <property type="component" value="Unassembled WGS sequence"/>
</dbReference>
<comment type="catalytic activity">
    <reaction evidence="1">
        <text>ATP + protein L-histidine = ADP + protein N-phospho-L-histidine.</text>
        <dbReference type="EC" id="2.7.13.3"/>
    </reaction>
</comment>
<dbReference type="Gene3D" id="3.30.565.10">
    <property type="entry name" value="Histidine kinase-like ATPase, C-terminal domain"/>
    <property type="match status" value="1"/>
</dbReference>
<dbReference type="AlphaFoldDB" id="A0A1A9B2E3"/>
<evidence type="ECO:0000256" key="6">
    <source>
        <dbReference type="ARBA" id="ARBA00022777"/>
    </source>
</evidence>
<dbReference type="InterPro" id="IPR036097">
    <property type="entry name" value="HisK_dim/P_sf"/>
</dbReference>
<evidence type="ECO:0000256" key="3">
    <source>
        <dbReference type="ARBA" id="ARBA00012438"/>
    </source>
</evidence>
<keyword evidence="8" id="KW-0175">Coiled coil</keyword>
<keyword evidence="5" id="KW-0808">Transferase</keyword>
<evidence type="ECO:0000256" key="5">
    <source>
        <dbReference type="ARBA" id="ARBA00022679"/>
    </source>
</evidence>
<dbReference type="SUPFAM" id="SSF47384">
    <property type="entry name" value="Homodimeric domain of signal transducing histidine kinase"/>
    <property type="match status" value="1"/>
</dbReference>
<dbReference type="Pfam" id="PF02518">
    <property type="entry name" value="HATPase_c"/>
    <property type="match status" value="1"/>
</dbReference>
<dbReference type="CDD" id="cd00082">
    <property type="entry name" value="HisKA"/>
    <property type="match status" value="1"/>
</dbReference>
<dbReference type="PRINTS" id="PR00344">
    <property type="entry name" value="BCTRLSENSOR"/>
</dbReference>
<dbReference type="SMART" id="SM00387">
    <property type="entry name" value="HATPase_c"/>
    <property type="match status" value="1"/>
</dbReference>
<keyword evidence="7" id="KW-0902">Two-component regulatory system</keyword>
<dbReference type="GO" id="GO:0005886">
    <property type="term" value="C:plasma membrane"/>
    <property type="evidence" value="ECO:0007669"/>
    <property type="project" value="UniProtKB-SubCell"/>
</dbReference>
<protein>
    <recommendedName>
        <fullName evidence="3">histidine kinase</fullName>
        <ecNumber evidence="3">2.7.13.3</ecNumber>
    </recommendedName>
</protein>
<dbReference type="SUPFAM" id="SSF55874">
    <property type="entry name" value="ATPase domain of HSP90 chaperone/DNA topoisomerase II/histidine kinase"/>
    <property type="match status" value="1"/>
</dbReference>
<dbReference type="PROSITE" id="PS50109">
    <property type="entry name" value="HIS_KIN"/>
    <property type="match status" value="1"/>
</dbReference>
<dbReference type="STRING" id="946078.GA0070622_0150"/>
<dbReference type="InterPro" id="IPR005467">
    <property type="entry name" value="His_kinase_dom"/>
</dbReference>
<feature type="region of interest" description="Disordered" evidence="9">
    <location>
        <begin position="1"/>
        <end position="20"/>
    </location>
</feature>
<keyword evidence="12" id="KW-1185">Reference proteome</keyword>